<comment type="caution">
    <text evidence="3">The sequence shown here is derived from an EMBL/GenBank/DDBJ whole genome shotgun (WGS) entry which is preliminary data.</text>
</comment>
<evidence type="ECO:0000313" key="3">
    <source>
        <dbReference type="EMBL" id="NER18018.1"/>
    </source>
</evidence>
<dbReference type="SUPFAM" id="SSF51261">
    <property type="entry name" value="Duplicated hybrid motif"/>
    <property type="match status" value="1"/>
</dbReference>
<organism evidence="3 4">
    <name type="scientific">Spongiivirga citrea</name>
    <dbReference type="NCBI Taxonomy" id="1481457"/>
    <lineage>
        <taxon>Bacteria</taxon>
        <taxon>Pseudomonadati</taxon>
        <taxon>Bacteroidota</taxon>
        <taxon>Flavobacteriia</taxon>
        <taxon>Flavobacteriales</taxon>
        <taxon>Flavobacteriaceae</taxon>
        <taxon>Spongiivirga</taxon>
    </lineage>
</organism>
<dbReference type="InterPro" id="IPR024981">
    <property type="entry name" value="DUF3887"/>
</dbReference>
<dbReference type="Pfam" id="PF01551">
    <property type="entry name" value="Peptidase_M23"/>
    <property type="match status" value="1"/>
</dbReference>
<gene>
    <name evidence="3" type="ORF">GWK10_12400</name>
</gene>
<dbReference type="Gene3D" id="3.10.450.590">
    <property type="match status" value="1"/>
</dbReference>
<reference evidence="3 4" key="1">
    <citation type="submission" date="2020-01" db="EMBL/GenBank/DDBJ databases">
        <title>Spongiivirga citrea KCTC 32990T.</title>
        <authorList>
            <person name="Wang G."/>
        </authorList>
    </citation>
    <scope>NUCLEOTIDE SEQUENCE [LARGE SCALE GENOMIC DNA]</scope>
    <source>
        <strain evidence="3 4">KCTC 32990</strain>
    </source>
</reference>
<protein>
    <submittedName>
        <fullName evidence="3">Peptidoglycan DD-metalloendopeptidase family protein</fullName>
    </submittedName>
</protein>
<evidence type="ECO:0000259" key="1">
    <source>
        <dbReference type="Pfam" id="PF01551"/>
    </source>
</evidence>
<accession>A0A6M0CJA3</accession>
<keyword evidence="4" id="KW-1185">Reference proteome</keyword>
<dbReference type="RefSeq" id="WP_164032704.1">
    <property type="nucleotide sequence ID" value="NZ_JAABOQ010000005.1"/>
</dbReference>
<dbReference type="InterPro" id="IPR011055">
    <property type="entry name" value="Dup_hybrid_motif"/>
</dbReference>
<dbReference type="Pfam" id="PF13026">
    <property type="entry name" value="DUF3887"/>
    <property type="match status" value="1"/>
</dbReference>
<dbReference type="CDD" id="cd12797">
    <property type="entry name" value="M23_peptidase"/>
    <property type="match status" value="1"/>
</dbReference>
<dbReference type="EMBL" id="JAABOQ010000005">
    <property type="protein sequence ID" value="NER18018.1"/>
    <property type="molecule type" value="Genomic_DNA"/>
</dbReference>
<dbReference type="InterPro" id="IPR016047">
    <property type="entry name" value="M23ase_b-sheet_dom"/>
</dbReference>
<name>A0A6M0CJA3_9FLAO</name>
<feature type="domain" description="M23ase beta-sheet core" evidence="1">
    <location>
        <begin position="190"/>
        <end position="279"/>
    </location>
</feature>
<dbReference type="InterPro" id="IPR050570">
    <property type="entry name" value="Cell_wall_metabolism_enzyme"/>
</dbReference>
<dbReference type="Gene3D" id="2.70.70.10">
    <property type="entry name" value="Glucose Permease (Domain IIA)"/>
    <property type="match status" value="1"/>
</dbReference>
<sequence>MKKVITILIYLLFATGFSQEREDHALMANKFMSLYNADDYEGIFNTFDDNMKNALPKEKAIAFFKGNVSPLGKLKSMEFTGIEQGTHLYKSTFDQTVFDILLSVNDSNQMNGLLIKPHKPKNLPTLDRNTTKMILPFKEKWFVFWGGTTVEQNYHMAQEVQQYAYDLMMAENGSSHKGDPKKNESYFVFGKDIIAPCDGKIVKVVKGVHDNIPGEMNPKDLTGNTLVLETDKKEYVLFAHLKQNSILVKEGEMVKQGQTIAQCGNSGNSTEAHLHLQLQNVPDFFQATGAKLFFDEIMVNGQIKKDYIPVKEDFIQNIKK</sequence>
<evidence type="ECO:0000259" key="2">
    <source>
        <dbReference type="Pfam" id="PF13026"/>
    </source>
</evidence>
<dbReference type="Proteomes" id="UP000474296">
    <property type="component" value="Unassembled WGS sequence"/>
</dbReference>
<evidence type="ECO:0000313" key="4">
    <source>
        <dbReference type="Proteomes" id="UP000474296"/>
    </source>
</evidence>
<feature type="domain" description="DUF3887" evidence="2">
    <location>
        <begin position="28"/>
        <end position="113"/>
    </location>
</feature>
<dbReference type="GO" id="GO:0004222">
    <property type="term" value="F:metalloendopeptidase activity"/>
    <property type="evidence" value="ECO:0007669"/>
    <property type="project" value="TreeGrafter"/>
</dbReference>
<dbReference type="PANTHER" id="PTHR21666:SF270">
    <property type="entry name" value="MUREIN HYDROLASE ACTIVATOR ENVC"/>
    <property type="match status" value="1"/>
</dbReference>
<dbReference type="AlphaFoldDB" id="A0A6M0CJA3"/>
<dbReference type="PANTHER" id="PTHR21666">
    <property type="entry name" value="PEPTIDASE-RELATED"/>
    <property type="match status" value="1"/>
</dbReference>
<proteinExistence type="predicted"/>